<reference evidence="11 12" key="1">
    <citation type="submission" date="2018-05" db="EMBL/GenBank/DDBJ databases">
        <title>Genomic Encyclopedia of Type Strains, Phase IV (KMG-IV): sequencing the most valuable type-strain genomes for metagenomic binning, comparative biology and taxonomic classification.</title>
        <authorList>
            <person name="Goeker M."/>
        </authorList>
    </citation>
    <scope>NUCLEOTIDE SEQUENCE [LARGE SCALE GENOMIC DNA]</scope>
    <source>
        <strain evidence="11 12">DSM 18773</strain>
    </source>
</reference>
<keyword evidence="4" id="KW-0444">Lipid biosynthesis</keyword>
<comment type="caution">
    <text evidence="11">The sequence shown here is derived from an EMBL/GenBank/DDBJ whole genome shotgun (WGS) entry which is preliminary data.</text>
</comment>
<evidence type="ECO:0000256" key="2">
    <source>
        <dbReference type="ARBA" id="ARBA00008749"/>
    </source>
</evidence>
<keyword evidence="8" id="KW-0408">Iron</keyword>
<organism evidence="11 12">
    <name type="scientific">Tumebacillus permanentifrigoris</name>
    <dbReference type="NCBI Taxonomy" id="378543"/>
    <lineage>
        <taxon>Bacteria</taxon>
        <taxon>Bacillati</taxon>
        <taxon>Bacillota</taxon>
        <taxon>Bacilli</taxon>
        <taxon>Bacillales</taxon>
        <taxon>Alicyclobacillaceae</taxon>
        <taxon>Tumebacillus</taxon>
    </lineage>
</organism>
<evidence type="ECO:0000256" key="6">
    <source>
        <dbReference type="ARBA" id="ARBA00022832"/>
    </source>
</evidence>
<evidence type="ECO:0000256" key="10">
    <source>
        <dbReference type="ARBA" id="ARBA00023160"/>
    </source>
</evidence>
<keyword evidence="12" id="KW-1185">Reference proteome</keyword>
<dbReference type="GO" id="GO:0045300">
    <property type="term" value="F:stearoyl-[ACP] desaturase activity"/>
    <property type="evidence" value="ECO:0007669"/>
    <property type="project" value="InterPro"/>
</dbReference>
<evidence type="ECO:0000256" key="8">
    <source>
        <dbReference type="ARBA" id="ARBA00023004"/>
    </source>
</evidence>
<dbReference type="PANTHER" id="PTHR31155:SF9">
    <property type="entry name" value="STEAROYL-[ACYL-CARRIER-PROTEIN] 9-DESATURASE 7, CHLOROPLASTIC"/>
    <property type="match status" value="1"/>
</dbReference>
<keyword evidence="9" id="KW-0443">Lipid metabolism</keyword>
<evidence type="ECO:0000256" key="5">
    <source>
        <dbReference type="ARBA" id="ARBA00022723"/>
    </source>
</evidence>
<evidence type="ECO:0000256" key="1">
    <source>
        <dbReference type="ARBA" id="ARBA00001954"/>
    </source>
</evidence>
<dbReference type="SUPFAM" id="SSF47240">
    <property type="entry name" value="Ferritin-like"/>
    <property type="match status" value="1"/>
</dbReference>
<dbReference type="GO" id="GO:0006633">
    <property type="term" value="P:fatty acid biosynthetic process"/>
    <property type="evidence" value="ECO:0007669"/>
    <property type="project" value="UniProtKB-KW"/>
</dbReference>
<keyword evidence="10" id="KW-0275">Fatty acid biosynthesis</keyword>
<evidence type="ECO:0000256" key="9">
    <source>
        <dbReference type="ARBA" id="ARBA00023098"/>
    </source>
</evidence>
<keyword evidence="7" id="KW-0560">Oxidoreductase</keyword>
<dbReference type="AlphaFoldDB" id="A0A316D7C2"/>
<dbReference type="Proteomes" id="UP000245634">
    <property type="component" value="Unassembled WGS sequence"/>
</dbReference>
<evidence type="ECO:0000313" key="12">
    <source>
        <dbReference type="Proteomes" id="UP000245634"/>
    </source>
</evidence>
<accession>A0A316D7C2</accession>
<dbReference type="Pfam" id="PF03405">
    <property type="entry name" value="FA_desaturase_2"/>
    <property type="match status" value="1"/>
</dbReference>
<comment type="subunit">
    <text evidence="3">Homodimer.</text>
</comment>
<dbReference type="EMBL" id="QGGL01000012">
    <property type="protein sequence ID" value="PWK10337.1"/>
    <property type="molecule type" value="Genomic_DNA"/>
</dbReference>
<evidence type="ECO:0000256" key="7">
    <source>
        <dbReference type="ARBA" id="ARBA00023002"/>
    </source>
</evidence>
<dbReference type="PANTHER" id="PTHR31155">
    <property type="entry name" value="ACYL- ACYL-CARRIER-PROTEIN DESATURASE-RELATED"/>
    <property type="match status" value="1"/>
</dbReference>
<proteinExistence type="inferred from homology"/>
<evidence type="ECO:0000256" key="4">
    <source>
        <dbReference type="ARBA" id="ARBA00022516"/>
    </source>
</evidence>
<protein>
    <submittedName>
        <fullName evidence="11">Fatty acid desaturase</fullName>
    </submittedName>
</protein>
<evidence type="ECO:0000313" key="11">
    <source>
        <dbReference type="EMBL" id="PWK10337.1"/>
    </source>
</evidence>
<dbReference type="Gene3D" id="1.10.620.20">
    <property type="entry name" value="Ribonucleotide Reductase, subunit A"/>
    <property type="match status" value="1"/>
</dbReference>
<comment type="cofactor">
    <cofactor evidence="1">
        <name>Fe(2+)</name>
        <dbReference type="ChEBI" id="CHEBI:29033"/>
    </cofactor>
</comment>
<evidence type="ECO:0000256" key="3">
    <source>
        <dbReference type="ARBA" id="ARBA00011738"/>
    </source>
</evidence>
<name>A0A316D7C2_9BACL</name>
<dbReference type="InterPro" id="IPR012348">
    <property type="entry name" value="RNR-like"/>
</dbReference>
<gene>
    <name evidence="11" type="ORF">C7459_112159</name>
</gene>
<comment type="similarity">
    <text evidence="2">Belongs to the fatty acid desaturase type 2 family.</text>
</comment>
<dbReference type="InterPro" id="IPR009078">
    <property type="entry name" value="Ferritin-like_SF"/>
</dbReference>
<dbReference type="GO" id="GO:0046872">
    <property type="term" value="F:metal ion binding"/>
    <property type="evidence" value="ECO:0007669"/>
    <property type="project" value="UniProtKB-KW"/>
</dbReference>
<keyword evidence="5" id="KW-0479">Metal-binding</keyword>
<dbReference type="GO" id="GO:0005829">
    <property type="term" value="C:cytosol"/>
    <property type="evidence" value="ECO:0007669"/>
    <property type="project" value="TreeGrafter"/>
</dbReference>
<keyword evidence="6" id="KW-0276">Fatty acid metabolism</keyword>
<dbReference type="InterPro" id="IPR005067">
    <property type="entry name" value="Fatty_acid_desaturase-2"/>
</dbReference>
<sequence length="294" mass="34438">MILLPTLDPRLEQRLIELYQDHLERAAAIDWSYHEFVPWEQGSCFKENPWSLEQRKLPPAIYTAIETALLTEVNLPWFTTYLSSTFVGSLNVIREFIHTWVAEEDQHSNLLENYLILTRNSNPTELHHLRKHVVQGGFESSFTTPVEAMAYASFQELATLVFYNNVAKAAAPYDRTLSTLLRRLAKDESLHYAFYRDAVKAHLDLEPNYIYYVRNVLLGFFMPGEHMPDFENRMKVIAKEANYGPNHYYKQVVQALVDYWDLENLKPTVPDAELARQEVLKYCKRLERIAQRYA</sequence>